<evidence type="ECO:0000313" key="3">
    <source>
        <dbReference type="Proteomes" id="UP000326939"/>
    </source>
</evidence>
<name>A0A5N5KNY3_9ROSI</name>
<keyword evidence="1" id="KW-0812">Transmembrane</keyword>
<accession>A0A5N5KNY3</accession>
<dbReference type="AlphaFoldDB" id="A0A5N5KNY3"/>
<feature type="transmembrane region" description="Helical" evidence="1">
    <location>
        <begin position="6"/>
        <end position="27"/>
    </location>
</feature>
<evidence type="ECO:0000256" key="1">
    <source>
        <dbReference type="SAM" id="Phobius"/>
    </source>
</evidence>
<protein>
    <submittedName>
        <fullName evidence="2">Uncharacterized protein</fullName>
    </submittedName>
</protein>
<organism evidence="2 3">
    <name type="scientific">Salix brachista</name>
    <dbReference type="NCBI Taxonomy" id="2182728"/>
    <lineage>
        <taxon>Eukaryota</taxon>
        <taxon>Viridiplantae</taxon>
        <taxon>Streptophyta</taxon>
        <taxon>Embryophyta</taxon>
        <taxon>Tracheophyta</taxon>
        <taxon>Spermatophyta</taxon>
        <taxon>Magnoliopsida</taxon>
        <taxon>eudicotyledons</taxon>
        <taxon>Gunneridae</taxon>
        <taxon>Pentapetalae</taxon>
        <taxon>rosids</taxon>
        <taxon>fabids</taxon>
        <taxon>Malpighiales</taxon>
        <taxon>Salicaceae</taxon>
        <taxon>Saliceae</taxon>
        <taxon>Salix</taxon>
    </lineage>
</organism>
<evidence type="ECO:0000313" key="2">
    <source>
        <dbReference type="EMBL" id="KAB5532112.1"/>
    </source>
</evidence>
<dbReference type="Proteomes" id="UP000326939">
    <property type="component" value="Chromosome 12"/>
</dbReference>
<keyword evidence="3" id="KW-1185">Reference proteome</keyword>
<reference evidence="3" key="1">
    <citation type="journal article" date="2019" name="Gigascience">
        <title>De novo genome assembly of the endangered Acer yangbiense, a plant species with extremely small populations endemic to Yunnan Province, China.</title>
        <authorList>
            <person name="Yang J."/>
            <person name="Wariss H.M."/>
            <person name="Tao L."/>
            <person name="Zhang R."/>
            <person name="Yun Q."/>
            <person name="Hollingsworth P."/>
            <person name="Dao Z."/>
            <person name="Luo G."/>
            <person name="Guo H."/>
            <person name="Ma Y."/>
            <person name="Sun W."/>
        </authorList>
    </citation>
    <scope>NUCLEOTIDE SEQUENCE [LARGE SCALE GENOMIC DNA]</scope>
    <source>
        <strain evidence="3">cv. br00</strain>
    </source>
</reference>
<proteinExistence type="predicted"/>
<gene>
    <name evidence="2" type="ORF">DKX38_018782</name>
</gene>
<sequence length="88" mass="9803">MDPFKFLTQHILISFYINIGVVLYSFVQNCIDAKLSQLLSFQIQISRLSMAGKVSSGDYFEGSDLAIDEVLQQDGYQIAHRLGAKLSG</sequence>
<keyword evidence="1" id="KW-1133">Transmembrane helix</keyword>
<dbReference type="EMBL" id="VDCV01000012">
    <property type="protein sequence ID" value="KAB5532112.1"/>
    <property type="molecule type" value="Genomic_DNA"/>
</dbReference>
<keyword evidence="1" id="KW-0472">Membrane</keyword>
<comment type="caution">
    <text evidence="2">The sequence shown here is derived from an EMBL/GenBank/DDBJ whole genome shotgun (WGS) entry which is preliminary data.</text>
</comment>